<dbReference type="VEuPathDB" id="ToxoDB:EMWEY_00004620"/>
<sequence length="1407" mass="152586">MGTAHSKTYVGRFGLRGSRVTNLHGRRSWLVAGTDQNNHCDYPQRKSYRRPSNKHRERRRRLRRAWLCYKGRLPPPAPSDGQLGSSVPTPWLDGPQGRSAVFFHERPIPQSQSPSSSGLVEAEGSSTGALNVDCAEDHQEFRPRPWQVSAYSQKGGPLCMAYATCLEYMEEDLIAALIHHPMPNEGLALIYRSCCTLPLPVEPTLEPSADVLGYVFPGTFFKVLDIRAHIAQTSCLLRLKTAEGWLTGASLYLVRLPQPARGSTCRTAHEEIGTVKLRHRIPDCVNVSAGVANRQQAWDPSSGQARVKGSSPDSIPIAVDGDEEEEGLVEPDDAISTGWGTVYACRATRFLSFQECARLTEERMSYNSLGKLVSAASIHKLEETLKEATRSHLSNVGISGVGGLSRFSRTHSMNSDSSRIVTRISIRAGGLNPLEHSFVLFRAVGARAIPVSLEGSNDCMIAGLGTSGIGESDKLQPPAVARTFGKNAKRNSVHFTSNRRVHLRVCTDEGWVTLDGHLERVDECEIAYDRPVLYEIVADGYLVNVRPALEIEGQVRRTLPPSTLVEVYERKVNAEGLVRLRLVDGWINERRKSSGETGFLFATRTADRRRETLLRHLTAVGLLLPALCSNDNRIRTAAASWVAANAAQSAIACSALMEAVDTAIVKSALRPCTCCYCKSHQGDRVFFNAECPPSICSTNSPRRRGSCLVALREVAPCANELAECSAVSNPRSAGGMAATDGPRQCITDSSGLQSLKPLAAKDVLRESTVIRFSGTDSALHTSGPRVGHDGGNNTFALVGAGWGSAIAPPQTRGGECISDRCHRGQCFFEGMESMIEASDDYGGGSGNQEKHAGLRISLFSLVKDTRLSSSYPAFFAGCFGLTGMGRALNCENARVVLSPSDVLYQFCVAAELRSHGYLWIGTYEWLWPDSQVYSSLAEHRESVPPYAVYRPPVGSFVPPSSYASMPVGISQQHGMLQSYRPYLVMKDGKLALGSPTRFNSFSFHQPPVFVIHKIERICNGLLVRRYLHERSMLLLMNSEGGCNLDEAIPNPVLKVQVHPTQATLNEYFLFHGCTEERAGLIALAGFDFRRGGENGGKLFGIGTYFSPHASKADLYTRPNDVLAKTSGPFATTAVTFPGSLPAVPLIHARVTQPVGAPTSSALLTSTPTSMGTGGNPGERARQNTSKTCGNLRFGRGGWLPYGRGNANAAVMAARNSASSTTPDGALKKDKEKGRFRAVCAKLTRQGSGANRSRSKDFSASGQALKNQKQSNSLPTSFQQRADTTGGKVQQAGIRGIHSGVLSSTPQPVTRCLLLARVCLGEVYKTLSPMPDARMPPNKPNSATAKLAYDSVMAECRTRGGVVDGVEFVVFERAQALPEFIITYSHAAHCHFEIRPGAAPRVSMETKP</sequence>
<dbReference type="EMBL" id="HG720743">
    <property type="protein sequence ID" value="CDJ59710.1"/>
    <property type="molecule type" value="Genomic_DNA"/>
</dbReference>
<gene>
    <name evidence="2" type="ORF">EMWEY_00004620</name>
</gene>
<dbReference type="Proteomes" id="UP000030763">
    <property type="component" value="Unassembled WGS sequence"/>
</dbReference>
<evidence type="ECO:0000256" key="1">
    <source>
        <dbReference type="SAM" id="MobiDB-lite"/>
    </source>
</evidence>
<evidence type="ECO:0008006" key="4">
    <source>
        <dbReference type="Google" id="ProtNLM"/>
    </source>
</evidence>
<accession>U6MDG0</accession>
<feature type="region of interest" description="Disordered" evidence="1">
    <location>
        <begin position="1213"/>
        <end position="1232"/>
    </location>
</feature>
<organism evidence="2 3">
    <name type="scientific">Eimeria maxima</name>
    <name type="common">Coccidian parasite</name>
    <dbReference type="NCBI Taxonomy" id="5804"/>
    <lineage>
        <taxon>Eukaryota</taxon>
        <taxon>Sar</taxon>
        <taxon>Alveolata</taxon>
        <taxon>Apicomplexa</taxon>
        <taxon>Conoidasida</taxon>
        <taxon>Coccidia</taxon>
        <taxon>Eucoccidiorida</taxon>
        <taxon>Eimeriorina</taxon>
        <taxon>Eimeriidae</taxon>
        <taxon>Eimeria</taxon>
    </lineage>
</organism>
<reference evidence="2" key="1">
    <citation type="submission" date="2013-10" db="EMBL/GenBank/DDBJ databases">
        <title>Genomic analysis of the causative agents of coccidiosis in chickens.</title>
        <authorList>
            <person name="Reid A.J."/>
            <person name="Blake D."/>
            <person name="Billington K."/>
            <person name="Browne H."/>
            <person name="Dunn M."/>
            <person name="Hung S."/>
            <person name="Kawahara F."/>
            <person name="Miranda-Saavedra D."/>
            <person name="Mourier T."/>
            <person name="Nagra H."/>
            <person name="Otto T.D."/>
            <person name="Rawlings N."/>
            <person name="Sanchez A."/>
            <person name="Sanders M."/>
            <person name="Subramaniam C."/>
            <person name="Tay Y."/>
            <person name="Dear P."/>
            <person name="Doerig C."/>
            <person name="Gruber A."/>
            <person name="Parkinson J."/>
            <person name="Shirley M."/>
            <person name="Wan K.L."/>
            <person name="Berriman M."/>
            <person name="Tomley F."/>
            <person name="Pain A."/>
        </authorList>
    </citation>
    <scope>NUCLEOTIDE SEQUENCE [LARGE SCALE GENOMIC DNA]</scope>
    <source>
        <strain evidence="2">Weybridge</strain>
    </source>
</reference>
<reference evidence="2" key="2">
    <citation type="submission" date="2013-10" db="EMBL/GenBank/DDBJ databases">
        <authorList>
            <person name="Aslett M."/>
        </authorList>
    </citation>
    <scope>NUCLEOTIDE SEQUENCE [LARGE SCALE GENOMIC DNA]</scope>
    <source>
        <strain evidence="2">Weybridge</strain>
    </source>
</reference>
<feature type="compositionally biased region" description="Polar residues" evidence="1">
    <location>
        <begin position="1244"/>
        <end position="1282"/>
    </location>
</feature>
<keyword evidence="3" id="KW-1185">Reference proteome</keyword>
<feature type="region of interest" description="Disordered" evidence="1">
    <location>
        <begin position="1241"/>
        <end position="1289"/>
    </location>
</feature>
<dbReference type="GO" id="GO:0003950">
    <property type="term" value="F:NAD+ poly-ADP-ribosyltransferase activity"/>
    <property type="evidence" value="ECO:0007669"/>
    <property type="project" value="TreeGrafter"/>
</dbReference>
<evidence type="ECO:0000313" key="3">
    <source>
        <dbReference type="Proteomes" id="UP000030763"/>
    </source>
</evidence>
<feature type="region of interest" description="Disordered" evidence="1">
    <location>
        <begin position="1157"/>
        <end position="1186"/>
    </location>
</feature>
<protein>
    <recommendedName>
        <fullName evidence="4">PARP catalytic domain-containing protein</fullName>
    </recommendedName>
</protein>
<feature type="compositionally biased region" description="Basic residues" evidence="1">
    <location>
        <begin position="46"/>
        <end position="59"/>
    </location>
</feature>
<dbReference type="Gene3D" id="3.90.228.10">
    <property type="match status" value="2"/>
</dbReference>
<dbReference type="InterPro" id="IPR051712">
    <property type="entry name" value="ARTD-AVP"/>
</dbReference>
<dbReference type="SUPFAM" id="SSF56399">
    <property type="entry name" value="ADP-ribosylation"/>
    <property type="match status" value="2"/>
</dbReference>
<dbReference type="GO" id="GO:1990404">
    <property type="term" value="F:NAD+-protein mono-ADP-ribosyltransferase activity"/>
    <property type="evidence" value="ECO:0007669"/>
    <property type="project" value="TreeGrafter"/>
</dbReference>
<feature type="compositionally biased region" description="Low complexity" evidence="1">
    <location>
        <begin position="1157"/>
        <end position="1169"/>
    </location>
</feature>
<evidence type="ECO:0000313" key="2">
    <source>
        <dbReference type="EMBL" id="CDJ59710.1"/>
    </source>
</evidence>
<proteinExistence type="predicted"/>
<feature type="region of interest" description="Disordered" evidence="1">
    <location>
        <begin position="34"/>
        <end position="59"/>
    </location>
</feature>
<dbReference type="OrthoDB" id="9514740at2759"/>
<name>U6MDG0_EIMMA</name>
<dbReference type="GeneID" id="25334448"/>
<dbReference type="OMA" id="CLEYMEE"/>
<dbReference type="GO" id="GO:0005634">
    <property type="term" value="C:nucleus"/>
    <property type="evidence" value="ECO:0007669"/>
    <property type="project" value="TreeGrafter"/>
</dbReference>
<dbReference type="PANTHER" id="PTHR45740:SF2">
    <property type="entry name" value="POLY [ADP-RIBOSE] POLYMERASE"/>
    <property type="match status" value="1"/>
</dbReference>
<dbReference type="PANTHER" id="PTHR45740">
    <property type="entry name" value="POLY [ADP-RIBOSE] POLYMERASE"/>
    <property type="match status" value="1"/>
</dbReference>
<dbReference type="RefSeq" id="XP_013336355.1">
    <property type="nucleotide sequence ID" value="XM_013480901.1"/>
</dbReference>